<comment type="caution">
    <text evidence="20">The sequence shown here is derived from an EMBL/GenBank/DDBJ whole genome shotgun (WGS) entry which is preliminary data.</text>
</comment>
<evidence type="ECO:0000256" key="12">
    <source>
        <dbReference type="ARBA" id="ARBA00023139"/>
    </source>
</evidence>
<dbReference type="InterPro" id="IPR011759">
    <property type="entry name" value="Cyt_c_oxidase_su2_TM_dom"/>
</dbReference>
<feature type="domain" description="Cytochrome oxidase subunit II copper A binding" evidence="18">
    <location>
        <begin position="124"/>
        <end position="236"/>
    </location>
</feature>
<dbReference type="GO" id="GO:0009486">
    <property type="term" value="F:cytochrome bo3 ubiquinol oxidase activity"/>
    <property type="evidence" value="ECO:0007669"/>
    <property type="project" value="InterPro"/>
</dbReference>
<name>E1JVM9_SOLFR</name>
<keyword evidence="13" id="KW-0449">Lipoprotein</keyword>
<organism evidence="20 21">
    <name type="scientific">Solidesulfovibrio fructosivorans JJ]</name>
    <dbReference type="NCBI Taxonomy" id="596151"/>
    <lineage>
        <taxon>Bacteria</taxon>
        <taxon>Pseudomonadati</taxon>
        <taxon>Thermodesulfobacteriota</taxon>
        <taxon>Desulfovibrionia</taxon>
        <taxon>Desulfovibrionales</taxon>
        <taxon>Desulfovibrionaceae</taxon>
        <taxon>Solidesulfovibrio</taxon>
    </lineage>
</organism>
<dbReference type="PROSITE" id="PS50857">
    <property type="entry name" value="COX2_CUA"/>
    <property type="match status" value="1"/>
</dbReference>
<dbReference type="eggNOG" id="COG1622">
    <property type="taxonomic scope" value="Bacteria"/>
</dbReference>
<keyword evidence="8 15" id="KW-0249">Electron transport</keyword>
<dbReference type="Proteomes" id="UP000006250">
    <property type="component" value="Unassembled WGS sequence"/>
</dbReference>
<accession>E1JVM9</accession>
<evidence type="ECO:0000256" key="1">
    <source>
        <dbReference type="ARBA" id="ARBA00004651"/>
    </source>
</evidence>
<evidence type="ECO:0000256" key="8">
    <source>
        <dbReference type="ARBA" id="ARBA00022982"/>
    </source>
</evidence>
<keyword evidence="5 15" id="KW-0679">Respiratory chain</keyword>
<dbReference type="OrthoDB" id="9781261at2"/>
<dbReference type="GO" id="GO:0005886">
    <property type="term" value="C:plasma membrane"/>
    <property type="evidence" value="ECO:0007669"/>
    <property type="project" value="UniProtKB-SubCell"/>
</dbReference>
<dbReference type="STRING" id="596151.DesfrDRAFT_1678"/>
<evidence type="ECO:0000256" key="6">
    <source>
        <dbReference type="ARBA" id="ARBA00022692"/>
    </source>
</evidence>
<evidence type="ECO:0000313" key="20">
    <source>
        <dbReference type="EMBL" id="EFL51517.1"/>
    </source>
</evidence>
<dbReference type="CDD" id="cd04212">
    <property type="entry name" value="CuRO_UO_II"/>
    <property type="match status" value="1"/>
</dbReference>
<reference evidence="20 21" key="1">
    <citation type="submission" date="2010-08" db="EMBL/GenBank/DDBJ databases">
        <title>The draft genome of Desulfovibrio fructosovorans JJ.</title>
        <authorList>
            <consortium name="US DOE Joint Genome Institute (JGI-PGF)"/>
            <person name="Lucas S."/>
            <person name="Copeland A."/>
            <person name="Lapidus A."/>
            <person name="Cheng J.-F."/>
            <person name="Bruce D."/>
            <person name="Goodwin L."/>
            <person name="Pitluck S."/>
            <person name="Land M.L."/>
            <person name="Hauser L."/>
            <person name="Chang Y.-J."/>
            <person name="Jeffries C."/>
            <person name="Wall J.D."/>
            <person name="Stahl D.A."/>
            <person name="Arkin A.P."/>
            <person name="Dehal P."/>
            <person name="Stolyar S.M."/>
            <person name="Hazen T.C."/>
            <person name="Woyke T.J."/>
        </authorList>
    </citation>
    <scope>NUCLEOTIDE SEQUENCE [LARGE SCALE GENOMIC DNA]</scope>
    <source>
        <strain evidence="20 21">JJ</strain>
    </source>
</reference>
<dbReference type="PANTHER" id="PTHR22888">
    <property type="entry name" value="CYTOCHROME C OXIDASE, SUBUNIT II"/>
    <property type="match status" value="1"/>
</dbReference>
<dbReference type="AlphaFoldDB" id="E1JVM9"/>
<evidence type="ECO:0000256" key="17">
    <source>
        <dbReference type="SAM" id="SignalP"/>
    </source>
</evidence>
<dbReference type="InterPro" id="IPR045187">
    <property type="entry name" value="CcO_II"/>
</dbReference>
<evidence type="ECO:0000256" key="16">
    <source>
        <dbReference type="SAM" id="Phobius"/>
    </source>
</evidence>
<evidence type="ECO:0000256" key="9">
    <source>
        <dbReference type="ARBA" id="ARBA00022989"/>
    </source>
</evidence>
<evidence type="ECO:0000256" key="10">
    <source>
        <dbReference type="ARBA" id="ARBA00023002"/>
    </source>
</evidence>
<feature type="chain" id="PRO_5003148183" description="Ubiquinol oxidase polypeptide II" evidence="17">
    <location>
        <begin position="23"/>
        <end position="308"/>
    </location>
</feature>
<comment type="subcellular location">
    <subcellularLocation>
        <location evidence="1">Cell membrane</location>
        <topology evidence="1">Multi-pass membrane protein</topology>
    </subcellularLocation>
</comment>
<keyword evidence="21" id="KW-1185">Reference proteome</keyword>
<dbReference type="InterPro" id="IPR006333">
    <property type="entry name" value="Cyt_o_ubiquinol_oxidase_su2"/>
</dbReference>
<dbReference type="EMBL" id="AECZ01000009">
    <property type="protein sequence ID" value="EFL51517.1"/>
    <property type="molecule type" value="Genomic_DNA"/>
</dbReference>
<evidence type="ECO:0000256" key="11">
    <source>
        <dbReference type="ARBA" id="ARBA00023136"/>
    </source>
</evidence>
<dbReference type="InterPro" id="IPR008972">
    <property type="entry name" value="Cupredoxin"/>
</dbReference>
<evidence type="ECO:0000256" key="3">
    <source>
        <dbReference type="ARBA" id="ARBA00022448"/>
    </source>
</evidence>
<keyword evidence="6 16" id="KW-0812">Transmembrane</keyword>
<keyword evidence="10 15" id="KW-0560">Oxidoreductase</keyword>
<dbReference type="PROSITE" id="PS51257">
    <property type="entry name" value="PROKAR_LIPOPROTEIN"/>
    <property type="match status" value="1"/>
</dbReference>
<dbReference type="SUPFAM" id="SSF81464">
    <property type="entry name" value="Cytochrome c oxidase subunit II-like, transmembrane region"/>
    <property type="match status" value="1"/>
</dbReference>
<keyword evidence="9 16" id="KW-1133">Transmembrane helix</keyword>
<evidence type="ECO:0000256" key="13">
    <source>
        <dbReference type="ARBA" id="ARBA00023288"/>
    </source>
</evidence>
<dbReference type="Gene3D" id="2.60.40.420">
    <property type="entry name" value="Cupredoxins - blue copper proteins"/>
    <property type="match status" value="1"/>
</dbReference>
<dbReference type="InterPro" id="IPR002429">
    <property type="entry name" value="CcO_II-like_C"/>
</dbReference>
<dbReference type="PIRSF" id="PIRSF000292">
    <property type="entry name" value="Ubi_od_II"/>
    <property type="match status" value="1"/>
</dbReference>
<dbReference type="NCBIfam" id="TIGR01433">
    <property type="entry name" value="CyoA"/>
    <property type="match status" value="1"/>
</dbReference>
<evidence type="ECO:0000256" key="5">
    <source>
        <dbReference type="ARBA" id="ARBA00022660"/>
    </source>
</evidence>
<keyword evidence="12" id="KW-0564">Palmitate</keyword>
<feature type="domain" description="Cytochrome oxidase subunit II transmembrane region profile" evidence="19">
    <location>
        <begin position="21"/>
        <end position="118"/>
    </location>
</feature>
<dbReference type="PROSITE" id="PS50999">
    <property type="entry name" value="COX2_TM"/>
    <property type="match status" value="1"/>
</dbReference>
<dbReference type="Pfam" id="PF00116">
    <property type="entry name" value="COX2"/>
    <property type="match status" value="1"/>
</dbReference>
<dbReference type="InterPro" id="IPR036257">
    <property type="entry name" value="Cyt_c_oxidase_su2_TM_sf"/>
</dbReference>
<evidence type="ECO:0000256" key="14">
    <source>
        <dbReference type="ARBA" id="ARBA00030198"/>
    </source>
</evidence>
<evidence type="ECO:0000313" key="21">
    <source>
        <dbReference type="Proteomes" id="UP000006250"/>
    </source>
</evidence>
<evidence type="ECO:0000256" key="2">
    <source>
        <dbReference type="ARBA" id="ARBA00007866"/>
    </source>
</evidence>
<keyword evidence="3 15" id="KW-0813">Transport</keyword>
<dbReference type="GO" id="GO:0042773">
    <property type="term" value="P:ATP synthesis coupled electron transport"/>
    <property type="evidence" value="ECO:0007669"/>
    <property type="project" value="TreeGrafter"/>
</dbReference>
<dbReference type="GO" id="GO:0004129">
    <property type="term" value="F:cytochrome-c oxidase activity"/>
    <property type="evidence" value="ECO:0007669"/>
    <property type="project" value="UniProtKB-UniRule"/>
</dbReference>
<dbReference type="InterPro" id="IPR034227">
    <property type="entry name" value="CuRO_UO_II"/>
</dbReference>
<evidence type="ECO:0000256" key="4">
    <source>
        <dbReference type="ARBA" id="ARBA00022475"/>
    </source>
</evidence>
<dbReference type="GO" id="GO:0016682">
    <property type="term" value="F:oxidoreductase activity, acting on diphenols and related substances as donors, oxygen as acceptor"/>
    <property type="evidence" value="ECO:0007669"/>
    <property type="project" value="InterPro"/>
</dbReference>
<evidence type="ECO:0000259" key="18">
    <source>
        <dbReference type="PROSITE" id="PS50857"/>
    </source>
</evidence>
<feature type="transmembrane region" description="Helical" evidence="16">
    <location>
        <begin position="88"/>
        <end position="108"/>
    </location>
</feature>
<dbReference type="Gene3D" id="1.10.287.90">
    <property type="match status" value="1"/>
</dbReference>
<evidence type="ECO:0000259" key="19">
    <source>
        <dbReference type="PROSITE" id="PS50999"/>
    </source>
</evidence>
<feature type="signal peptide" evidence="17">
    <location>
        <begin position="1"/>
        <end position="22"/>
    </location>
</feature>
<dbReference type="RefSeq" id="WP_005992908.1">
    <property type="nucleotide sequence ID" value="NZ_AECZ01000009.1"/>
</dbReference>
<dbReference type="SUPFAM" id="SSF49503">
    <property type="entry name" value="Cupredoxins"/>
    <property type="match status" value="1"/>
</dbReference>
<dbReference type="GO" id="GO:0005507">
    <property type="term" value="F:copper ion binding"/>
    <property type="evidence" value="ECO:0007669"/>
    <property type="project" value="InterPro"/>
</dbReference>
<sequence precursor="true">MKKSVVVALVALALLGIAASLAGCSEMVLLHPKGPIGDSQRRLIIVAFVLMLLVVVPVIVMAIWFPLKYRASNPKAKYDPKWTHSGRIETVVWLVPLAIVLVLSVITWRETHRLDPYRPLDVGVAPLRIDVVSLDWKWLFIYPEQGIAVVNELVFPARVPLSFRLTSDTVMTSFFIPQLGSQIYAMGGMQTRLHLMADVEGVYAGQNQQFSGRGFSTMTFAARALSQQDFEAWVQKVKASPDKLDIARLDALRKPSEKVPVQFFSSIAPGLFEYVMHKAAPMAPHYGDIMMHAQGHGGHGQPDAAQER</sequence>
<proteinExistence type="inferred from homology"/>
<evidence type="ECO:0000256" key="15">
    <source>
        <dbReference type="PIRNR" id="PIRNR000292"/>
    </source>
</evidence>
<gene>
    <name evidence="20" type="ORF">DesfrDRAFT_1678</name>
</gene>
<keyword evidence="7 17" id="KW-0732">Signal</keyword>
<comment type="similarity">
    <text evidence="2 15">Belongs to the cytochrome c oxidase subunit 2 family.</text>
</comment>
<feature type="transmembrane region" description="Helical" evidence="16">
    <location>
        <begin position="44"/>
        <end position="67"/>
    </location>
</feature>
<protein>
    <recommendedName>
        <fullName evidence="14">Ubiquinol oxidase polypeptide II</fullName>
    </recommendedName>
</protein>
<keyword evidence="4 15" id="KW-1003">Cell membrane</keyword>
<dbReference type="InterPro" id="IPR010514">
    <property type="entry name" value="COX_ARM"/>
</dbReference>
<keyword evidence="11 15" id="KW-0472">Membrane</keyword>
<dbReference type="Pfam" id="PF06481">
    <property type="entry name" value="COX_ARM"/>
    <property type="match status" value="1"/>
</dbReference>
<evidence type="ECO:0000256" key="7">
    <source>
        <dbReference type="ARBA" id="ARBA00022729"/>
    </source>
</evidence>
<dbReference type="PANTHER" id="PTHR22888:SF18">
    <property type="entry name" value="CYTOCHROME BO(3) UBIQUINOL OXIDASE SUBUNIT 2"/>
    <property type="match status" value="1"/>
</dbReference>